<dbReference type="GO" id="GO:0015184">
    <property type="term" value="F:L-cystine transmembrane transporter activity"/>
    <property type="evidence" value="ECO:0007669"/>
    <property type="project" value="TreeGrafter"/>
</dbReference>
<sequence length="216" mass="23788">MFNASFQWSDLLFMLQGTLNTLALTFWAVGAGTLLGLALGWLRTTVPKSINAVIGALLDVPRSVPLLIQIILVNSFKSMLGFEWSPFTVGCVVLALYTAAYCTEVVRSGINAVPFSTRRAARSLGMTYWQDLRLVVFPIALRVSLPSWIGVVLGVLKDTSIVLWIGMIELLRASQIIVTQTQEPILVLCVAGLIYFVVCFPIARLGGRLEARWNKQ</sequence>
<dbReference type="PANTHER" id="PTHR30614">
    <property type="entry name" value="MEMBRANE COMPONENT OF AMINO ACID ABC TRANSPORTER"/>
    <property type="match status" value="1"/>
</dbReference>
<keyword evidence="4" id="KW-1003">Cell membrane</keyword>
<evidence type="ECO:0000256" key="7">
    <source>
        <dbReference type="ARBA" id="ARBA00022989"/>
    </source>
</evidence>
<dbReference type="Gene3D" id="1.10.3720.10">
    <property type="entry name" value="MetI-like"/>
    <property type="match status" value="1"/>
</dbReference>
<accession>G2ZZC7</accession>
<evidence type="ECO:0000256" key="6">
    <source>
        <dbReference type="ARBA" id="ARBA00022970"/>
    </source>
</evidence>
<feature type="transmembrane region" description="Helical" evidence="9">
    <location>
        <begin position="132"/>
        <end position="155"/>
    </location>
</feature>
<keyword evidence="6" id="KW-0029">Amino-acid transport</keyword>
<dbReference type="InterPro" id="IPR010065">
    <property type="entry name" value="AA_ABC_transptr_permease_3TM"/>
</dbReference>
<dbReference type="Pfam" id="PF00528">
    <property type="entry name" value="BPD_transp_1"/>
    <property type="match status" value="1"/>
</dbReference>
<dbReference type="SUPFAM" id="SSF161098">
    <property type="entry name" value="MetI-like"/>
    <property type="match status" value="1"/>
</dbReference>
<feature type="transmembrane region" description="Helical" evidence="9">
    <location>
        <begin position="84"/>
        <end position="102"/>
    </location>
</feature>
<evidence type="ECO:0000256" key="1">
    <source>
        <dbReference type="ARBA" id="ARBA00004429"/>
    </source>
</evidence>
<evidence type="ECO:0000256" key="4">
    <source>
        <dbReference type="ARBA" id="ARBA00022475"/>
    </source>
</evidence>
<comment type="subcellular location">
    <subcellularLocation>
        <location evidence="1">Cell inner membrane</location>
        <topology evidence="1">Multi-pass membrane protein</topology>
    </subcellularLocation>
    <subcellularLocation>
        <location evidence="9">Cell membrane</location>
        <topology evidence="9">Multi-pass membrane protein</topology>
    </subcellularLocation>
</comment>
<reference evidence="11" key="1">
    <citation type="journal article" date="2011" name="PLoS ONE">
        <title>Ralstonia syzygii, the Blood Disease Bacterium and some Asian R. solanacearum strains form a single genomic species despite divergent lifestyles.</title>
        <authorList>
            <person name="Remenant B."/>
            <person name="de Cambiaire J.C."/>
            <person name="Cellier G."/>
            <person name="Jacobs J.M."/>
            <person name="Mangenot S."/>
            <person name="Barbe V."/>
            <person name="Lajus A."/>
            <person name="Vallenet D."/>
            <person name="Medigue C."/>
            <person name="Fegan M."/>
            <person name="Allen C."/>
            <person name="Prior P."/>
        </authorList>
    </citation>
    <scope>NUCLEOTIDE SEQUENCE</scope>
    <source>
        <strain evidence="11">R24</strain>
    </source>
</reference>
<feature type="transmembrane region" description="Helical" evidence="9">
    <location>
        <begin position="20"/>
        <end position="42"/>
    </location>
</feature>
<evidence type="ECO:0000313" key="11">
    <source>
        <dbReference type="EMBL" id="CCA84229.1"/>
    </source>
</evidence>
<evidence type="ECO:0000256" key="9">
    <source>
        <dbReference type="RuleBase" id="RU363032"/>
    </source>
</evidence>
<feature type="transmembrane region" description="Helical" evidence="9">
    <location>
        <begin position="185"/>
        <end position="203"/>
    </location>
</feature>
<dbReference type="AlphaFoldDB" id="G2ZZC7"/>
<keyword evidence="5 9" id="KW-0812">Transmembrane</keyword>
<proteinExistence type="inferred from homology"/>
<keyword evidence="3 9" id="KW-0813">Transport</keyword>
<feature type="domain" description="ABC transmembrane type-1" evidence="10">
    <location>
        <begin position="18"/>
        <end position="206"/>
    </location>
</feature>
<evidence type="ECO:0000256" key="2">
    <source>
        <dbReference type="ARBA" id="ARBA00010072"/>
    </source>
</evidence>
<dbReference type="CDD" id="cd06261">
    <property type="entry name" value="TM_PBP2"/>
    <property type="match status" value="1"/>
</dbReference>
<organism evidence="11">
    <name type="scientific">Ralstonia syzygii R24</name>
    <dbReference type="NCBI Taxonomy" id="907261"/>
    <lineage>
        <taxon>Bacteria</taxon>
        <taxon>Pseudomonadati</taxon>
        <taxon>Pseudomonadota</taxon>
        <taxon>Betaproteobacteria</taxon>
        <taxon>Burkholderiales</taxon>
        <taxon>Burkholderiaceae</taxon>
        <taxon>Ralstonia</taxon>
        <taxon>Ralstonia solanacearum species complex</taxon>
    </lineage>
</organism>
<evidence type="ECO:0000256" key="3">
    <source>
        <dbReference type="ARBA" id="ARBA00022448"/>
    </source>
</evidence>
<gene>
    <name evidence="11" type="ORF">RALSY_10191</name>
</gene>
<evidence type="ECO:0000256" key="5">
    <source>
        <dbReference type="ARBA" id="ARBA00022692"/>
    </source>
</evidence>
<dbReference type="RefSeq" id="WP_197334936.1">
    <property type="nucleotide sequence ID" value="NZ_CP115944.1"/>
</dbReference>
<comment type="similarity">
    <text evidence="2">Belongs to the binding-protein-dependent transport system permease family. HisMQ subfamily.</text>
</comment>
<feature type="transmembrane region" description="Helical" evidence="9">
    <location>
        <begin position="49"/>
        <end position="72"/>
    </location>
</feature>
<evidence type="ECO:0000259" key="10">
    <source>
        <dbReference type="PROSITE" id="PS50928"/>
    </source>
</evidence>
<keyword evidence="7 9" id="KW-1133">Transmembrane helix</keyword>
<dbReference type="PANTHER" id="PTHR30614:SF0">
    <property type="entry name" value="L-CYSTINE TRANSPORT SYSTEM PERMEASE PROTEIN TCYL"/>
    <property type="match status" value="1"/>
</dbReference>
<dbReference type="GO" id="GO:0043190">
    <property type="term" value="C:ATP-binding cassette (ABC) transporter complex"/>
    <property type="evidence" value="ECO:0007669"/>
    <property type="project" value="InterPro"/>
</dbReference>
<dbReference type="InterPro" id="IPR000515">
    <property type="entry name" value="MetI-like"/>
</dbReference>
<name>G2ZZC7_9RALS</name>
<keyword evidence="8 9" id="KW-0472">Membrane</keyword>
<reference evidence="11" key="2">
    <citation type="submission" date="2011-04" db="EMBL/GenBank/DDBJ databases">
        <authorList>
            <person name="Genoscope - CEA"/>
        </authorList>
    </citation>
    <scope>NUCLEOTIDE SEQUENCE</scope>
    <source>
        <strain evidence="11">R24</strain>
    </source>
</reference>
<protein>
    <submittedName>
        <fullName evidence="11">Putative amino acid ABC transporter transmembrane protein</fullName>
    </submittedName>
</protein>
<dbReference type="NCBIfam" id="TIGR01726">
    <property type="entry name" value="HEQRo_perm_3TM"/>
    <property type="match status" value="1"/>
</dbReference>
<evidence type="ECO:0000256" key="8">
    <source>
        <dbReference type="ARBA" id="ARBA00023136"/>
    </source>
</evidence>
<dbReference type="InterPro" id="IPR043429">
    <property type="entry name" value="ArtM/GltK/GlnP/TcyL/YhdX-like"/>
</dbReference>
<dbReference type="EMBL" id="FR854086">
    <property type="protein sequence ID" value="CCA84229.1"/>
    <property type="molecule type" value="Genomic_DNA"/>
</dbReference>
<dbReference type="InterPro" id="IPR035906">
    <property type="entry name" value="MetI-like_sf"/>
</dbReference>
<dbReference type="PROSITE" id="PS50928">
    <property type="entry name" value="ABC_TM1"/>
    <property type="match status" value="1"/>
</dbReference>